<organism evidence="10 11">
    <name type="scientific">Thalassococcus profundi</name>
    <dbReference type="NCBI Taxonomy" id="2282382"/>
    <lineage>
        <taxon>Bacteria</taxon>
        <taxon>Pseudomonadati</taxon>
        <taxon>Pseudomonadota</taxon>
        <taxon>Alphaproteobacteria</taxon>
        <taxon>Rhodobacterales</taxon>
        <taxon>Roseobacteraceae</taxon>
        <taxon>Thalassococcus</taxon>
    </lineage>
</organism>
<gene>
    <name evidence="10" type="ORF">DU478_04745</name>
</gene>
<dbReference type="InterPro" id="IPR036844">
    <property type="entry name" value="Hint_dom_sf"/>
</dbReference>
<feature type="compositionally biased region" description="Low complexity" evidence="8">
    <location>
        <begin position="502"/>
        <end position="533"/>
    </location>
</feature>
<dbReference type="Gene3D" id="2.170.16.10">
    <property type="entry name" value="Hedgehog/Intein (Hint) domain"/>
    <property type="match status" value="1"/>
</dbReference>
<dbReference type="SUPFAM" id="SSF51120">
    <property type="entry name" value="beta-Roll"/>
    <property type="match status" value="3"/>
</dbReference>
<keyword evidence="11" id="KW-1185">Reference proteome</keyword>
<sequence>MGNDTISGGTGNDLLYGDFGTYTPGPITETLDWTDQGGNGTNLAGGFTQDTGTVNVSVSFANTGNNNPTYQVNTADAQYVAPGEAYDPNSSLFLYGNGDGSTSTTTMTFARSAGASVAEEVENVRFRINDVDWGSGNHTDVVTVRAFDTAGNPVSVRLTPSGGDTVSGNTVTANAVADNPNSVGGSVLVEIAGPVDRIEIAYGNAQGGTQGIWVTDVYFDAIPLTTGNDSLLGGDGNDTLFGQAGNDTLLGEAGADSLSGGTGNDSLVGGDGNDTLEGGAGADTLNAGEGMDFVSYGTSDAGVTVNLTTNTFSGGHATGDVSQGGIDGIIGSAFNDSLTGYDQQGPDWTNVIYGGAGNDTIDGLGGDDSLYGETGADSILGGSGNDYIDGGADNDTIDGGTGNDTILGGDGNDSILGGDGADSISAGSGNDVVSGGLGADFIDGGIGDDTLSGGDDNDTILGGTGADSLSGDGGNDSLSGGTGNDTLSGGIGNDTLDGGDGNDSLLGGDGTDLLTGGIGNDTLDGGTGNDTLQGGDGADSIQGGDGADFIDGGTGNDTILGGTGNDTIGGNDGDDSILAGDGNDGVLGGAGRDTIDGGAGTDTIYGGADDDIISGGAGADELYGDAGNDTIFFGQGDTISGGDGDDVFNLVDLGEPGSAPITILGGTTAQTLGDTLNLNGLADRTTLVLNDQGGGEFSGSVTMLDGSVVNFSNIDNVICFTPGTRILTAAGMVPVEDLRPGALIFTRDSGLQPLRWVGSKTVPATGHLAPIRVSASALAGAERDLLVSPQHRFLFADYCAELLFGTSEVLVSAKHLVDGHGVNRVEGGEVTYIHLMLDRHEVIYAEGAATESFHAGVQGIASLSDASREDLFAAFPALRSSPGSYGDAARLCLKAHEARLLMAQMHAPVQRAA</sequence>
<feature type="region of interest" description="Disordered" evidence="8">
    <location>
        <begin position="449"/>
        <end position="580"/>
    </location>
</feature>
<evidence type="ECO:0000256" key="3">
    <source>
        <dbReference type="ARBA" id="ARBA00022525"/>
    </source>
</evidence>
<evidence type="ECO:0000256" key="2">
    <source>
        <dbReference type="ARBA" id="ARBA00004613"/>
    </source>
</evidence>
<keyword evidence="6" id="KW-0843">Virulence</keyword>
<dbReference type="GO" id="GO:0016020">
    <property type="term" value="C:membrane"/>
    <property type="evidence" value="ECO:0007669"/>
    <property type="project" value="UniProtKB-SubCell"/>
</dbReference>
<dbReference type="GO" id="GO:0005576">
    <property type="term" value="C:extracellular region"/>
    <property type="evidence" value="ECO:0007669"/>
    <property type="project" value="UniProtKB-SubCell"/>
</dbReference>
<dbReference type="InterPro" id="IPR011049">
    <property type="entry name" value="Serralysin-like_metalloprot_C"/>
</dbReference>
<evidence type="ECO:0000313" key="10">
    <source>
        <dbReference type="EMBL" id="RDD67472.1"/>
    </source>
</evidence>
<feature type="domain" description="Hedgehog/Intein (Hint)" evidence="9">
    <location>
        <begin position="718"/>
        <end position="856"/>
    </location>
</feature>
<dbReference type="InterPro" id="IPR003995">
    <property type="entry name" value="RTX_toxin_determinant-A"/>
</dbReference>
<dbReference type="GO" id="GO:0090729">
    <property type="term" value="F:toxin activity"/>
    <property type="evidence" value="ECO:0007669"/>
    <property type="project" value="UniProtKB-KW"/>
</dbReference>
<dbReference type="InterPro" id="IPR018511">
    <property type="entry name" value="Hemolysin-typ_Ca-bd_CS"/>
</dbReference>
<keyword evidence="4" id="KW-0800">Toxin</keyword>
<accession>A0A369TRE2</accession>
<feature type="compositionally biased region" description="Low complexity" evidence="8">
    <location>
        <begin position="467"/>
        <end position="479"/>
    </location>
</feature>
<evidence type="ECO:0000256" key="7">
    <source>
        <dbReference type="ARBA" id="ARBA00023136"/>
    </source>
</evidence>
<dbReference type="GO" id="GO:0005509">
    <property type="term" value="F:calcium ion binding"/>
    <property type="evidence" value="ECO:0007669"/>
    <property type="project" value="InterPro"/>
</dbReference>
<evidence type="ECO:0000259" key="9">
    <source>
        <dbReference type="Pfam" id="PF13403"/>
    </source>
</evidence>
<proteinExistence type="predicted"/>
<protein>
    <recommendedName>
        <fullName evidence="9">Hedgehog/Intein (Hint) domain-containing protein</fullName>
    </recommendedName>
</protein>
<evidence type="ECO:0000256" key="4">
    <source>
        <dbReference type="ARBA" id="ARBA00022656"/>
    </source>
</evidence>
<dbReference type="InterPro" id="IPR050557">
    <property type="entry name" value="RTX_toxin/Mannuronan_C5-epim"/>
</dbReference>
<dbReference type="SUPFAM" id="SSF51294">
    <property type="entry name" value="Hedgehog/intein (Hint) domain"/>
    <property type="match status" value="1"/>
</dbReference>
<dbReference type="InterPro" id="IPR001343">
    <property type="entry name" value="Hemolysn_Ca-bd"/>
</dbReference>
<dbReference type="EMBL" id="QPMK01000003">
    <property type="protein sequence ID" value="RDD67472.1"/>
    <property type="molecule type" value="Genomic_DNA"/>
</dbReference>
<evidence type="ECO:0000256" key="5">
    <source>
        <dbReference type="ARBA" id="ARBA00022737"/>
    </source>
</evidence>
<dbReference type="PANTHER" id="PTHR38340">
    <property type="entry name" value="S-LAYER PROTEIN"/>
    <property type="match status" value="1"/>
</dbReference>
<evidence type="ECO:0000256" key="1">
    <source>
        <dbReference type="ARBA" id="ARBA00004370"/>
    </source>
</evidence>
<dbReference type="PROSITE" id="PS00330">
    <property type="entry name" value="HEMOLYSIN_CALCIUM"/>
    <property type="match status" value="12"/>
</dbReference>
<reference evidence="10 11" key="1">
    <citation type="submission" date="2018-07" db="EMBL/GenBank/DDBJ databases">
        <title>Thalassococcus profundi sp. nov., a marine bacterium isolated from deep seawater of Okinawa Trough.</title>
        <authorList>
            <person name="Yu M."/>
        </authorList>
    </citation>
    <scope>NUCLEOTIDE SEQUENCE [LARGE SCALE GENOMIC DNA]</scope>
    <source>
        <strain evidence="10 11">WRAS1</strain>
    </source>
</reference>
<keyword evidence="3" id="KW-0964">Secreted</keyword>
<dbReference type="PRINTS" id="PR01488">
    <property type="entry name" value="RTXTOXINA"/>
</dbReference>
<name>A0A369TRE2_9RHOB</name>
<dbReference type="PRINTS" id="PR00313">
    <property type="entry name" value="CABNDNGRPT"/>
</dbReference>
<dbReference type="Pfam" id="PF00353">
    <property type="entry name" value="HemolysinCabind"/>
    <property type="match status" value="9"/>
</dbReference>
<dbReference type="PANTHER" id="PTHR38340:SF1">
    <property type="entry name" value="S-LAYER PROTEIN"/>
    <property type="match status" value="1"/>
</dbReference>
<feature type="compositionally biased region" description="Low complexity" evidence="8">
    <location>
        <begin position="556"/>
        <end position="569"/>
    </location>
</feature>
<comment type="caution">
    <text evidence="10">The sequence shown here is derived from an EMBL/GenBank/DDBJ whole genome shotgun (WGS) entry which is preliminary data.</text>
</comment>
<keyword evidence="5" id="KW-0677">Repeat</keyword>
<dbReference type="InterPro" id="IPR028992">
    <property type="entry name" value="Hedgehog/Intein_dom"/>
</dbReference>
<evidence type="ECO:0000256" key="8">
    <source>
        <dbReference type="SAM" id="MobiDB-lite"/>
    </source>
</evidence>
<dbReference type="OrthoDB" id="6305173at2"/>
<dbReference type="Pfam" id="PF13403">
    <property type="entry name" value="Hint_2"/>
    <property type="match status" value="1"/>
</dbReference>
<keyword evidence="7" id="KW-0472">Membrane</keyword>
<dbReference type="Gene3D" id="2.150.10.10">
    <property type="entry name" value="Serralysin-like metalloprotease, C-terminal"/>
    <property type="match status" value="5"/>
</dbReference>
<evidence type="ECO:0000313" key="11">
    <source>
        <dbReference type="Proteomes" id="UP000253977"/>
    </source>
</evidence>
<comment type="subcellular location">
    <subcellularLocation>
        <location evidence="1">Membrane</location>
    </subcellularLocation>
    <subcellularLocation>
        <location evidence="2">Secreted</location>
    </subcellularLocation>
</comment>
<evidence type="ECO:0000256" key="6">
    <source>
        <dbReference type="ARBA" id="ARBA00023026"/>
    </source>
</evidence>
<dbReference type="Proteomes" id="UP000253977">
    <property type="component" value="Unassembled WGS sequence"/>
</dbReference>
<dbReference type="AlphaFoldDB" id="A0A369TRE2"/>